<accession>A0A2T2N0H1</accession>
<keyword evidence="3" id="KW-1185">Reference proteome</keyword>
<dbReference type="AlphaFoldDB" id="A0A2T2N0H1"/>
<name>A0A2T2N0H1_CORCC</name>
<dbReference type="EMBL" id="KZ678180">
    <property type="protein sequence ID" value="PSN58912.1"/>
    <property type="molecule type" value="Genomic_DNA"/>
</dbReference>
<proteinExistence type="predicted"/>
<dbReference type="PANTHER" id="PTHR37538">
    <property type="entry name" value="BTB DOMAIN-CONTAINING PROTEIN"/>
    <property type="match status" value="1"/>
</dbReference>
<dbReference type="Proteomes" id="UP000240883">
    <property type="component" value="Unassembled WGS sequence"/>
</dbReference>
<protein>
    <recommendedName>
        <fullName evidence="4">BTB domain-containing protein</fullName>
    </recommendedName>
</protein>
<gene>
    <name evidence="2" type="ORF">BS50DRAFT_682553</name>
</gene>
<evidence type="ECO:0000313" key="2">
    <source>
        <dbReference type="EMBL" id="PSN58912.1"/>
    </source>
</evidence>
<evidence type="ECO:0000256" key="1">
    <source>
        <dbReference type="SAM" id="MobiDB-lite"/>
    </source>
</evidence>
<evidence type="ECO:0008006" key="4">
    <source>
        <dbReference type="Google" id="ProtNLM"/>
    </source>
</evidence>
<organism evidence="2 3">
    <name type="scientific">Corynespora cassiicola Philippines</name>
    <dbReference type="NCBI Taxonomy" id="1448308"/>
    <lineage>
        <taxon>Eukaryota</taxon>
        <taxon>Fungi</taxon>
        <taxon>Dikarya</taxon>
        <taxon>Ascomycota</taxon>
        <taxon>Pezizomycotina</taxon>
        <taxon>Dothideomycetes</taxon>
        <taxon>Pleosporomycetidae</taxon>
        <taxon>Pleosporales</taxon>
        <taxon>Corynesporascaceae</taxon>
        <taxon>Corynespora</taxon>
    </lineage>
</organism>
<feature type="region of interest" description="Disordered" evidence="1">
    <location>
        <begin position="251"/>
        <end position="327"/>
    </location>
</feature>
<sequence>MEFSFNISEGRLYSESPFHGSELIFLDIGSEPIRYCVHRKFLAQSQALNAKITRLSWKSKSTNIIALPDLDESTAHTLVNYLYCGRYQALDQNESSKEIKDSYKSRVLVYCASVRYNLDGLTELAKEQIKILGARVMILDILSIARESAFPNLPPEDPWFSTYICESIKLAAKSDPKFLSNPTFSDQIEGNYTFRHVVVKAILACQFNQSIDQEEQEEDEGVRGYVVTVEDAAKEEQSESWTIENNIEELPQKADTVQESEPSSDIEPTKEEDLMKKEEPTVEEELSKEEILPVEEVPVETVDEYLWGSTKPSKKKKRSKKNLYVEA</sequence>
<feature type="compositionally biased region" description="Basic and acidic residues" evidence="1">
    <location>
        <begin position="267"/>
        <end position="280"/>
    </location>
</feature>
<dbReference type="Gene3D" id="3.30.710.10">
    <property type="entry name" value="Potassium Channel Kv1.1, Chain A"/>
    <property type="match status" value="1"/>
</dbReference>
<dbReference type="OrthoDB" id="3594103at2759"/>
<dbReference type="STRING" id="1448308.A0A2T2N0H1"/>
<feature type="compositionally biased region" description="Basic residues" evidence="1">
    <location>
        <begin position="312"/>
        <end position="321"/>
    </location>
</feature>
<dbReference type="InterPro" id="IPR011333">
    <property type="entry name" value="SKP1/BTB/POZ_sf"/>
</dbReference>
<reference evidence="2 3" key="1">
    <citation type="journal article" date="2018" name="Front. Microbiol.">
        <title>Genome-Wide Analysis of Corynespora cassiicola Leaf Fall Disease Putative Effectors.</title>
        <authorList>
            <person name="Lopez D."/>
            <person name="Ribeiro S."/>
            <person name="Label P."/>
            <person name="Fumanal B."/>
            <person name="Venisse J.S."/>
            <person name="Kohler A."/>
            <person name="de Oliveira R.R."/>
            <person name="Labutti K."/>
            <person name="Lipzen A."/>
            <person name="Lail K."/>
            <person name="Bauer D."/>
            <person name="Ohm R.A."/>
            <person name="Barry K.W."/>
            <person name="Spatafora J."/>
            <person name="Grigoriev I.V."/>
            <person name="Martin F.M."/>
            <person name="Pujade-Renaud V."/>
        </authorList>
    </citation>
    <scope>NUCLEOTIDE SEQUENCE [LARGE SCALE GENOMIC DNA]</scope>
    <source>
        <strain evidence="2 3">Philippines</strain>
    </source>
</reference>
<evidence type="ECO:0000313" key="3">
    <source>
        <dbReference type="Proteomes" id="UP000240883"/>
    </source>
</evidence>
<dbReference type="PANTHER" id="PTHR37538:SF4">
    <property type="entry name" value="PITSLRE SERINE_THREONINE-PROTEIN KINASE CDC2L1"/>
    <property type="match status" value="1"/>
</dbReference>